<feature type="transmembrane region" description="Helical" evidence="5">
    <location>
        <begin position="117"/>
        <end position="142"/>
    </location>
</feature>
<name>A0A6L9E8E4_9FLAO</name>
<evidence type="ECO:0000313" key="8">
    <source>
        <dbReference type="Proteomes" id="UP000475249"/>
    </source>
</evidence>
<comment type="subcellular location">
    <subcellularLocation>
        <location evidence="1">Membrane</location>
        <topology evidence="1">Multi-pass membrane protein</topology>
    </subcellularLocation>
</comment>
<sequence>MQKLISRTKNVDLIRWSAAIFAMSFSFGIAVNSISFFLFVFAGIAISINDIVRKRDLPSLKQFNFPLIVFFAWIAIRETFVSPSEAFQVVFYYLAFLIVPLVIGFQAQRLKKELPIILKAFLLGCIINAMVNLGFGIYRGVILNESGINFWYFTYQFLAEPFGMQPIYLGFFYVFALLILVSFSELRKHKVLYYATFCLLSLSIVLLAARNAMVCLVLLVPLYLVIREKISFKKVLVVLGILGVCFALALQNPIIKNRILKVNKKGNFFSGSSLRAGIWNSAYNASQNDIFWGSGEKKGSILLLQEFETRKLEIPLKYKYHAHSQYLQTLLQYGILGFLLLLSTLLWPLVRSFVLRNYLGLFWILLVCLTSVTEAIFTRQWGVYGFAFFTCLLLLREDVSGSEQKPDKDT</sequence>
<reference evidence="7 8" key="1">
    <citation type="submission" date="2020-01" db="EMBL/GenBank/DDBJ databases">
        <title>Bacteria diversity of Porities sp.</title>
        <authorList>
            <person name="Wang G."/>
        </authorList>
    </citation>
    <scope>NUCLEOTIDE SEQUENCE [LARGE SCALE GENOMIC DNA]</scope>
    <source>
        <strain evidence="7 8">R33</strain>
    </source>
</reference>
<feature type="domain" description="O-antigen ligase-related" evidence="6">
    <location>
        <begin position="196"/>
        <end position="342"/>
    </location>
</feature>
<dbReference type="RefSeq" id="WP_161433853.1">
    <property type="nucleotide sequence ID" value="NZ_WXYO01000001.1"/>
</dbReference>
<dbReference type="AlphaFoldDB" id="A0A6L9E8E4"/>
<feature type="transmembrane region" description="Helical" evidence="5">
    <location>
        <begin position="191"/>
        <end position="224"/>
    </location>
</feature>
<dbReference type="Proteomes" id="UP000475249">
    <property type="component" value="Unassembled WGS sequence"/>
</dbReference>
<dbReference type="InterPro" id="IPR007016">
    <property type="entry name" value="O-antigen_ligase-rel_domated"/>
</dbReference>
<accession>A0A6L9E8E4</accession>
<evidence type="ECO:0000259" key="6">
    <source>
        <dbReference type="Pfam" id="PF04932"/>
    </source>
</evidence>
<dbReference type="Pfam" id="PF04932">
    <property type="entry name" value="Wzy_C"/>
    <property type="match status" value="1"/>
</dbReference>
<keyword evidence="4 5" id="KW-0472">Membrane</keyword>
<keyword evidence="2 5" id="KW-0812">Transmembrane</keyword>
<keyword evidence="3 5" id="KW-1133">Transmembrane helix</keyword>
<evidence type="ECO:0000256" key="4">
    <source>
        <dbReference type="ARBA" id="ARBA00023136"/>
    </source>
</evidence>
<evidence type="ECO:0000256" key="1">
    <source>
        <dbReference type="ARBA" id="ARBA00004141"/>
    </source>
</evidence>
<dbReference type="PANTHER" id="PTHR37422:SF17">
    <property type="entry name" value="O-ANTIGEN LIGASE"/>
    <property type="match status" value="1"/>
</dbReference>
<feature type="transmembrane region" description="Helical" evidence="5">
    <location>
        <begin position="86"/>
        <end position="105"/>
    </location>
</feature>
<keyword evidence="8" id="KW-1185">Reference proteome</keyword>
<evidence type="ECO:0000313" key="7">
    <source>
        <dbReference type="EMBL" id="NAS10970.1"/>
    </source>
</evidence>
<feature type="transmembrane region" description="Helical" evidence="5">
    <location>
        <begin position="162"/>
        <end position="184"/>
    </location>
</feature>
<dbReference type="InterPro" id="IPR051533">
    <property type="entry name" value="WaaL-like"/>
</dbReference>
<feature type="transmembrane region" description="Helical" evidence="5">
    <location>
        <begin position="20"/>
        <end position="42"/>
    </location>
</feature>
<feature type="transmembrane region" description="Helical" evidence="5">
    <location>
        <begin position="236"/>
        <end position="255"/>
    </location>
</feature>
<dbReference type="EMBL" id="WXYO01000001">
    <property type="protein sequence ID" value="NAS10970.1"/>
    <property type="molecule type" value="Genomic_DNA"/>
</dbReference>
<organism evidence="7 8">
    <name type="scientific">Poritiphilus flavus</name>
    <dbReference type="NCBI Taxonomy" id="2697053"/>
    <lineage>
        <taxon>Bacteria</taxon>
        <taxon>Pseudomonadati</taxon>
        <taxon>Bacteroidota</taxon>
        <taxon>Flavobacteriia</taxon>
        <taxon>Flavobacteriales</taxon>
        <taxon>Flavobacteriaceae</taxon>
        <taxon>Poritiphilus</taxon>
    </lineage>
</organism>
<feature type="transmembrane region" description="Helical" evidence="5">
    <location>
        <begin position="362"/>
        <end position="395"/>
    </location>
</feature>
<gene>
    <name evidence="7" type="ORF">GTQ38_03080</name>
</gene>
<feature type="transmembrane region" description="Helical" evidence="5">
    <location>
        <begin position="63"/>
        <end position="80"/>
    </location>
</feature>
<feature type="transmembrane region" description="Helical" evidence="5">
    <location>
        <begin position="330"/>
        <end position="350"/>
    </location>
</feature>
<evidence type="ECO:0000256" key="2">
    <source>
        <dbReference type="ARBA" id="ARBA00022692"/>
    </source>
</evidence>
<dbReference type="GO" id="GO:0016020">
    <property type="term" value="C:membrane"/>
    <property type="evidence" value="ECO:0007669"/>
    <property type="project" value="UniProtKB-SubCell"/>
</dbReference>
<evidence type="ECO:0000256" key="3">
    <source>
        <dbReference type="ARBA" id="ARBA00022989"/>
    </source>
</evidence>
<comment type="caution">
    <text evidence="7">The sequence shown here is derived from an EMBL/GenBank/DDBJ whole genome shotgun (WGS) entry which is preliminary data.</text>
</comment>
<evidence type="ECO:0000256" key="5">
    <source>
        <dbReference type="SAM" id="Phobius"/>
    </source>
</evidence>
<dbReference type="PANTHER" id="PTHR37422">
    <property type="entry name" value="TEICHURONIC ACID BIOSYNTHESIS PROTEIN TUAE"/>
    <property type="match status" value="1"/>
</dbReference>
<protein>
    <recommendedName>
        <fullName evidence="6">O-antigen ligase-related domain-containing protein</fullName>
    </recommendedName>
</protein>
<proteinExistence type="predicted"/>